<organism evidence="7 8">
    <name type="scientific">Leucobacter weissii</name>
    <dbReference type="NCBI Taxonomy" id="1983706"/>
    <lineage>
        <taxon>Bacteria</taxon>
        <taxon>Bacillati</taxon>
        <taxon>Actinomycetota</taxon>
        <taxon>Actinomycetes</taxon>
        <taxon>Micrococcales</taxon>
        <taxon>Microbacteriaceae</taxon>
        <taxon>Leucobacter</taxon>
    </lineage>
</organism>
<evidence type="ECO:0000256" key="5">
    <source>
        <dbReference type="SAM" id="MobiDB-lite"/>
    </source>
</evidence>
<dbReference type="SUPFAM" id="SSF53448">
    <property type="entry name" value="Nucleotide-diphospho-sugar transferases"/>
    <property type="match status" value="1"/>
</dbReference>
<dbReference type="EMBL" id="JAGDYM010000014">
    <property type="protein sequence ID" value="MBO1902803.1"/>
    <property type="molecule type" value="Genomic_DNA"/>
</dbReference>
<evidence type="ECO:0000313" key="8">
    <source>
        <dbReference type="Proteomes" id="UP000664382"/>
    </source>
</evidence>
<comment type="similarity">
    <text evidence="2">Belongs to the glycosyltransferase 2 family.</text>
</comment>
<comment type="pathway">
    <text evidence="1">Cell wall biogenesis; cell wall polysaccharide biosynthesis.</text>
</comment>
<dbReference type="PANTHER" id="PTHR43179">
    <property type="entry name" value="RHAMNOSYLTRANSFERASE WBBL"/>
    <property type="match status" value="1"/>
</dbReference>
<keyword evidence="3" id="KW-0328">Glycosyltransferase</keyword>
<feature type="region of interest" description="Disordered" evidence="5">
    <location>
        <begin position="500"/>
        <end position="523"/>
    </location>
</feature>
<protein>
    <submittedName>
        <fullName evidence="7">Mycofactocin biosynthesis glycosyltransferase MftF</fullName>
    </submittedName>
</protein>
<proteinExistence type="inferred from homology"/>
<dbReference type="Proteomes" id="UP000664382">
    <property type="component" value="Unassembled WGS sequence"/>
</dbReference>
<evidence type="ECO:0000256" key="2">
    <source>
        <dbReference type="ARBA" id="ARBA00006739"/>
    </source>
</evidence>
<evidence type="ECO:0000256" key="4">
    <source>
        <dbReference type="ARBA" id="ARBA00022679"/>
    </source>
</evidence>
<evidence type="ECO:0000256" key="3">
    <source>
        <dbReference type="ARBA" id="ARBA00022676"/>
    </source>
</evidence>
<name>A0A939SCX5_9MICO</name>
<evidence type="ECO:0000256" key="1">
    <source>
        <dbReference type="ARBA" id="ARBA00004776"/>
    </source>
</evidence>
<dbReference type="GO" id="GO:0016757">
    <property type="term" value="F:glycosyltransferase activity"/>
    <property type="evidence" value="ECO:0007669"/>
    <property type="project" value="UniProtKB-KW"/>
</dbReference>
<keyword evidence="8" id="KW-1185">Reference proteome</keyword>
<reference evidence="7" key="1">
    <citation type="submission" date="2021-03" db="EMBL/GenBank/DDBJ databases">
        <title>Leucobacter chromiisoli sp. nov., isolated from chromium-containing soil of chemical plant.</title>
        <authorList>
            <person name="Xu Z."/>
        </authorList>
    </citation>
    <scope>NUCLEOTIDE SEQUENCE</scope>
    <source>
        <strain evidence="7">S27</strain>
    </source>
</reference>
<feature type="domain" description="Glycosyltransferase 2-like" evidence="6">
    <location>
        <begin position="116"/>
        <end position="228"/>
    </location>
</feature>
<comment type="caution">
    <text evidence="7">The sequence shown here is derived from an EMBL/GenBank/DDBJ whole genome shotgun (WGS) entry which is preliminary data.</text>
</comment>
<accession>A0A939SCX5</accession>
<sequence length="523" mass="56309">MSRSPQAEVWGDVPYPLPPARTREGSEFALRTPLAWTSGVALRAGRIAIGGSPWEVTPIPEAVRPFALKVYAANRSGVTASSAEEQDAAIYLLDRGIVDPLPPPAGEAATPDDVEIVIPVHGDAAPLERCLASLAAEGLPVTVVDDASPKADAGRIRRAAKRYGARLVVREENGGPGGARSSGFAATRAPFVAFLDADVIASPGWVARLRPLLEDPLIGAVGPRVRPDVRGASAIELYEETRSELDMGPDPSRVVYGVPVGWLPTASVIVRRSAVTSPPFEPGLRIGEDVDLFWRMHEAGWTVRYAPDVVNHHGVRTALKDFSGRRSGYGSSAAELELRHPGRLIPARPSLSGLAIVAVLANKRGWVRLLALPIAAYELARQRRILGKRIPFSVAVEMTGRSLYSDAFWMGHLLRRDWWPVGWAVLALTPLSRLARAVALAMMWEPVRDHLLRPTRLGPVKSLALRLLDDASYGSGVIRNAIRKRVPNVVTPRVRFPSWPKKGAVGGPSIQAGPQAADADDSA</sequence>
<dbReference type="Gene3D" id="3.90.550.10">
    <property type="entry name" value="Spore Coat Polysaccharide Biosynthesis Protein SpsA, Chain A"/>
    <property type="match status" value="1"/>
</dbReference>
<dbReference type="RefSeq" id="WP_208098562.1">
    <property type="nucleotide sequence ID" value="NZ_JAGDYM010000014.1"/>
</dbReference>
<keyword evidence="4" id="KW-0808">Transferase</keyword>
<evidence type="ECO:0000259" key="6">
    <source>
        <dbReference type="Pfam" id="PF00535"/>
    </source>
</evidence>
<dbReference type="InterPro" id="IPR029044">
    <property type="entry name" value="Nucleotide-diphossugar_trans"/>
</dbReference>
<dbReference type="NCBIfam" id="TIGR03965">
    <property type="entry name" value="mycofact_glyco"/>
    <property type="match status" value="1"/>
</dbReference>
<gene>
    <name evidence="7" type="primary">mftF</name>
    <name evidence="7" type="ORF">J4H92_12690</name>
</gene>
<dbReference type="InterPro" id="IPR001173">
    <property type="entry name" value="Glyco_trans_2-like"/>
</dbReference>
<evidence type="ECO:0000313" key="7">
    <source>
        <dbReference type="EMBL" id="MBO1902803.1"/>
    </source>
</evidence>
<dbReference type="AlphaFoldDB" id="A0A939SCX5"/>
<dbReference type="PANTHER" id="PTHR43179:SF12">
    <property type="entry name" value="GALACTOFURANOSYLTRANSFERASE GLFT2"/>
    <property type="match status" value="1"/>
</dbReference>
<dbReference type="Pfam" id="PF00535">
    <property type="entry name" value="Glycos_transf_2"/>
    <property type="match status" value="1"/>
</dbReference>
<dbReference type="InterPro" id="IPR023981">
    <property type="entry name" value="MftF"/>
</dbReference>